<dbReference type="SUPFAM" id="SSF52540">
    <property type="entry name" value="P-loop containing nucleoside triphosphate hydrolases"/>
    <property type="match status" value="1"/>
</dbReference>
<dbReference type="PROSITE" id="PS51880">
    <property type="entry name" value="TGS"/>
    <property type="match status" value="1"/>
</dbReference>
<dbReference type="BioCyc" id="NEQU228908:GJB6-120-MONOMER"/>
<evidence type="ECO:0000256" key="1">
    <source>
        <dbReference type="SAM" id="Coils"/>
    </source>
</evidence>
<sequence length="327" mass="37539">MPANLTPEFIKAWEKAKAAKTLEERLKYLYEALYLCPKHKGTEKLLALLKKEISKTRQEIEKKKEEAKKLSKKGISKEGDIMVVLVGGPNSGKTYFINQLVNTDFPSTELPYETVQPISVIYNYKGAKIQLIEYPSHFPKEYSYLLKNADLIILFDEEGKRFLEKMGIKLGEKENKIKIIKEPTGGIKIMGPLKATKEIVSEILKNYGIYNATVIAYKEATISDLIDYLEGSSHKPYIDLTKEKIDNIGEEIIKRANKILVFTKDTENGLVLDKGSTVKDLVERIHKDMLKNFRFARVWGKSVKHQGQRVGLDHRLEHYDRVIIYTK</sequence>
<evidence type="ECO:0000259" key="2">
    <source>
        <dbReference type="PROSITE" id="PS51880"/>
    </source>
</evidence>
<dbReference type="EnsemblBacteria" id="AAR38967">
    <property type="protein sequence ID" value="AAR38967"/>
    <property type="gene ID" value="NEQ112"/>
</dbReference>
<feature type="coiled-coil region" evidence="1">
    <location>
        <begin position="39"/>
        <end position="73"/>
    </location>
</feature>
<dbReference type="InterPro" id="IPR012676">
    <property type="entry name" value="TGS-like"/>
</dbReference>
<dbReference type="InterPro" id="IPR006073">
    <property type="entry name" value="GTP-bd"/>
</dbReference>
<dbReference type="SUPFAM" id="SSF81271">
    <property type="entry name" value="TGS-like"/>
    <property type="match status" value="1"/>
</dbReference>
<dbReference type="InterPro" id="IPR012675">
    <property type="entry name" value="Beta-grasp_dom_sf"/>
</dbReference>
<dbReference type="InterPro" id="IPR027417">
    <property type="entry name" value="P-loop_NTPase"/>
</dbReference>
<dbReference type="Gene3D" id="3.10.20.30">
    <property type="match status" value="1"/>
</dbReference>
<dbReference type="Pfam" id="PF02824">
    <property type="entry name" value="TGS"/>
    <property type="match status" value="1"/>
</dbReference>
<dbReference type="Gene3D" id="6.10.140.1070">
    <property type="match status" value="1"/>
</dbReference>
<dbReference type="AlphaFoldDB" id="Q74MK9"/>
<protein>
    <submittedName>
        <fullName evidence="3">NEQ112</fullName>
    </submittedName>
</protein>
<proteinExistence type="predicted"/>
<dbReference type="InterPro" id="IPR045001">
    <property type="entry name" value="DRG"/>
</dbReference>
<dbReference type="KEGG" id="neq:NEQ112"/>
<evidence type="ECO:0000313" key="3">
    <source>
        <dbReference type="EMBL" id="AAR38967.1"/>
    </source>
</evidence>
<reference evidence="3 4" key="1">
    <citation type="journal article" date="2003" name="Proc. Natl. Acad. Sci. U.S.A.">
        <title>The genome of Nanoarchaeum equitans: insights into early archaeal evolution and derived parasitism.</title>
        <authorList>
            <person name="Waters E."/>
            <person name="Hohn M.J."/>
            <person name="Ahel I."/>
            <person name="Graham D.E."/>
            <person name="Adams M.D."/>
            <person name="Barnstead M."/>
            <person name="Beeson K.Y."/>
            <person name="Bibbs L."/>
            <person name="Bolanos R."/>
            <person name="Keller M."/>
            <person name="Kretz K."/>
            <person name="Lin X."/>
            <person name="Mathur E."/>
            <person name="Ni J."/>
            <person name="Podar M."/>
            <person name="Richardson T."/>
            <person name="Sutton G.G."/>
            <person name="Simon M."/>
            <person name="Soll D."/>
            <person name="Stetter K.O."/>
            <person name="Short J.M."/>
            <person name="Noordewier M."/>
        </authorList>
    </citation>
    <scope>NUCLEOTIDE SEQUENCE [LARGE SCALE GENOMIC DNA]</scope>
    <source>
        <strain evidence="3 4">Kin4-M</strain>
    </source>
</reference>
<organism evidence="3 4">
    <name type="scientific">Nanoarchaeum equitans (strain Kin4-M)</name>
    <dbReference type="NCBI Taxonomy" id="228908"/>
    <lineage>
        <taxon>Archaea</taxon>
        <taxon>Nanobdellota</taxon>
        <taxon>Candidatus Nanoarchaeia</taxon>
        <taxon>Nanoarchaeales</taxon>
        <taxon>Nanoarchaeaceae</taxon>
        <taxon>Nanoarchaeum</taxon>
    </lineage>
</organism>
<dbReference type="PANTHER" id="PTHR43127">
    <property type="entry name" value="DEVELOPMENTALLY-REGULATED GTP-BINDING PROTEIN 2"/>
    <property type="match status" value="1"/>
</dbReference>
<gene>
    <name evidence="3" type="ordered locus">NEQ112</name>
</gene>
<accession>Q74MK9</accession>
<dbReference type="Gene3D" id="3.40.50.300">
    <property type="entry name" value="P-loop containing nucleotide triphosphate hydrolases"/>
    <property type="match status" value="1"/>
</dbReference>
<dbReference type="STRING" id="228908.NEQ112"/>
<dbReference type="GO" id="GO:0003924">
    <property type="term" value="F:GTPase activity"/>
    <property type="evidence" value="ECO:0007669"/>
    <property type="project" value="InterPro"/>
</dbReference>
<keyword evidence="4" id="KW-1185">Reference proteome</keyword>
<dbReference type="Proteomes" id="UP000000578">
    <property type="component" value="Chromosome"/>
</dbReference>
<evidence type="ECO:0000313" key="4">
    <source>
        <dbReference type="Proteomes" id="UP000000578"/>
    </source>
</evidence>
<feature type="domain" description="TGS" evidence="2">
    <location>
        <begin position="257"/>
        <end position="326"/>
    </location>
</feature>
<keyword evidence="1" id="KW-0175">Coiled coil</keyword>
<dbReference type="HOGENOM" id="CLU_044997_0_1_2"/>
<dbReference type="PATRIC" id="fig|228908.8.peg.117"/>
<dbReference type="InterPro" id="IPR004095">
    <property type="entry name" value="TGS"/>
</dbReference>
<dbReference type="Pfam" id="PF01926">
    <property type="entry name" value="MMR_HSR1"/>
    <property type="match status" value="1"/>
</dbReference>
<dbReference type="EMBL" id="AE017199">
    <property type="protein sequence ID" value="AAR38967.1"/>
    <property type="molecule type" value="Genomic_DNA"/>
</dbReference>
<dbReference type="GO" id="GO:0005525">
    <property type="term" value="F:GTP binding"/>
    <property type="evidence" value="ECO:0007669"/>
    <property type="project" value="UniProtKB-KW"/>
</dbReference>
<name>Q74MK9_NANEQ</name>